<evidence type="ECO:0000256" key="4">
    <source>
        <dbReference type="PROSITE-ProRule" id="PRU00134"/>
    </source>
</evidence>
<dbReference type="AlphaFoldDB" id="A0AAN7VVY2"/>
<feature type="compositionally biased region" description="Basic and acidic residues" evidence="5">
    <location>
        <begin position="251"/>
        <end position="260"/>
    </location>
</feature>
<dbReference type="InterPro" id="IPR002893">
    <property type="entry name" value="Znf_MYND"/>
</dbReference>
<dbReference type="GO" id="GO:0008270">
    <property type="term" value="F:zinc ion binding"/>
    <property type="evidence" value="ECO:0007669"/>
    <property type="project" value="UniProtKB-KW"/>
</dbReference>
<evidence type="ECO:0000256" key="1">
    <source>
        <dbReference type="ARBA" id="ARBA00022723"/>
    </source>
</evidence>
<feature type="compositionally biased region" description="Polar residues" evidence="5">
    <location>
        <begin position="149"/>
        <end position="162"/>
    </location>
</feature>
<evidence type="ECO:0000256" key="5">
    <source>
        <dbReference type="SAM" id="MobiDB-lite"/>
    </source>
</evidence>
<feature type="compositionally biased region" description="Polar residues" evidence="5">
    <location>
        <begin position="307"/>
        <end position="322"/>
    </location>
</feature>
<reference evidence="7" key="1">
    <citation type="submission" date="2023-08" db="EMBL/GenBank/DDBJ databases">
        <title>Black Yeasts Isolated from many extreme environments.</title>
        <authorList>
            <person name="Coleine C."/>
            <person name="Stajich J.E."/>
            <person name="Selbmann L."/>
        </authorList>
    </citation>
    <scope>NUCLEOTIDE SEQUENCE</scope>
    <source>
        <strain evidence="7">CCFEE 5810</strain>
    </source>
</reference>
<proteinExistence type="predicted"/>
<evidence type="ECO:0000256" key="3">
    <source>
        <dbReference type="ARBA" id="ARBA00022833"/>
    </source>
</evidence>
<protein>
    <recommendedName>
        <fullName evidence="6">MYND-type domain-containing protein</fullName>
    </recommendedName>
</protein>
<organism evidence="7 8">
    <name type="scientific">Elasticomyces elasticus</name>
    <dbReference type="NCBI Taxonomy" id="574655"/>
    <lineage>
        <taxon>Eukaryota</taxon>
        <taxon>Fungi</taxon>
        <taxon>Dikarya</taxon>
        <taxon>Ascomycota</taxon>
        <taxon>Pezizomycotina</taxon>
        <taxon>Dothideomycetes</taxon>
        <taxon>Dothideomycetidae</taxon>
        <taxon>Mycosphaerellales</taxon>
        <taxon>Teratosphaeriaceae</taxon>
        <taxon>Elasticomyces</taxon>
    </lineage>
</organism>
<feature type="region of interest" description="Disordered" evidence="5">
    <location>
        <begin position="235"/>
        <end position="260"/>
    </location>
</feature>
<evidence type="ECO:0000313" key="7">
    <source>
        <dbReference type="EMBL" id="KAK5705031.1"/>
    </source>
</evidence>
<feature type="region of interest" description="Disordered" evidence="5">
    <location>
        <begin position="294"/>
        <end position="429"/>
    </location>
</feature>
<feature type="compositionally biased region" description="Pro residues" evidence="5">
    <location>
        <begin position="417"/>
        <end position="429"/>
    </location>
</feature>
<sequence length="644" mass="71440">MSSEENSSAPPQTPKLARAFLQLQTQHSPGMSIDNLPSPSPPARSLTRSPPFARPQYPASSSPNSPHYGGGLRRRPTVPDVLSDIRHPRHSTPVLDNDTEEDGETGTFEEMMGDDDDGWTQALRPYASSVPSPGTRIHPASDPLPSVEPMSTSVSHTQQDQAHSPPYSPSTTPSLVHSDELFEENEVIVYDKVPPSESVAVLNRGGQHSPRVQPWVYGSMRGRYLEYIKSDLKNQQQSIRERGNEKPGLSRKPENLLEEHDTSKHWDIKFADSKKQRARSCTWLNKMWGPPIGMATHTDWRPRNGHHPSSTGRLNMQYQGRSSGPIYAPTRHNSHGSGIGETSALPASRRSSIDSGGSNTSGVGDPSFNHTNDLPSWKRPSIDNVSGESPLKKPRLRLTVGPPPPPSPREAPLDYPDSPPDSPQTPPGPTECNNCLVHEDHTELFECANCGEAAWCSTACRNADAASHELSCRPVTPSQADLSQLSIMDDPRNYATDDGDALLASENDDPRDYAADDADDIVATTTEVDHDDEPREILEWRIQGLRWIEYLVAYDGADTWRSATSLRGDGWDLNMNDFWQSSPRNKLWIKFALNPPLYGIALGTMKLTVTRTWIENYRTLKFDVQEYDNILENDWRRASALGAD</sequence>
<feature type="compositionally biased region" description="Polar residues" evidence="5">
    <location>
        <begin position="1"/>
        <end position="10"/>
    </location>
</feature>
<evidence type="ECO:0000259" key="6">
    <source>
        <dbReference type="PROSITE" id="PS50865"/>
    </source>
</evidence>
<evidence type="ECO:0000313" key="8">
    <source>
        <dbReference type="Proteomes" id="UP001310594"/>
    </source>
</evidence>
<feature type="compositionally biased region" description="Polar residues" evidence="5">
    <location>
        <begin position="349"/>
        <end position="374"/>
    </location>
</feature>
<dbReference type="Gene3D" id="6.10.140.2220">
    <property type="match status" value="1"/>
</dbReference>
<gene>
    <name evidence="7" type="ORF">LTR97_002145</name>
</gene>
<keyword evidence="3" id="KW-0862">Zinc</keyword>
<dbReference type="SUPFAM" id="SSF144232">
    <property type="entry name" value="HIT/MYND zinc finger-like"/>
    <property type="match status" value="1"/>
</dbReference>
<dbReference type="EMBL" id="JAVRQU010000003">
    <property type="protein sequence ID" value="KAK5705031.1"/>
    <property type="molecule type" value="Genomic_DNA"/>
</dbReference>
<comment type="caution">
    <text evidence="7">The sequence shown here is derived from an EMBL/GenBank/DDBJ whole genome shotgun (WGS) entry which is preliminary data.</text>
</comment>
<feature type="region of interest" description="Disordered" evidence="5">
    <location>
        <begin position="128"/>
        <end position="173"/>
    </location>
</feature>
<dbReference type="PROSITE" id="PS50865">
    <property type="entry name" value="ZF_MYND_2"/>
    <property type="match status" value="1"/>
</dbReference>
<accession>A0AAN7VVY2</accession>
<feature type="domain" description="MYND-type" evidence="6">
    <location>
        <begin position="432"/>
        <end position="472"/>
    </location>
</feature>
<keyword evidence="1" id="KW-0479">Metal-binding</keyword>
<keyword evidence="2 4" id="KW-0863">Zinc-finger</keyword>
<name>A0AAN7VVY2_9PEZI</name>
<evidence type="ECO:0000256" key="2">
    <source>
        <dbReference type="ARBA" id="ARBA00022771"/>
    </source>
</evidence>
<dbReference type="Proteomes" id="UP001310594">
    <property type="component" value="Unassembled WGS sequence"/>
</dbReference>
<feature type="region of interest" description="Disordered" evidence="5">
    <location>
        <begin position="1"/>
        <end position="115"/>
    </location>
</feature>